<sequence length="276" mass="31100">SPIAKFEDTLSPEEAVDHLELPDVSSVRPHRPLLGRPKDTYHFYQASGGQHIYMHSLNAQCLSKEYGNLENSPRTITATVVAIERIFMTEEMRKRLRYLNHIPLTTEFHVVELKIKPPVLSKETLKHFQPDFDKRRKFRQRKAKEEKKQASKNDVEFKKAHGIYVEPEVHIPLDNTAHFPSHLASYAAVGGDRQRRESTNSDIFPDTVLAANDAPGSPVSASPRQAEQMASSPSFASFAQVTLVSVWKSKTKRFSTNVNESDVGHSSLRNCPVKAG</sequence>
<keyword evidence="5" id="KW-1185">Reference proteome</keyword>
<dbReference type="PANTHER" id="PTHR12983:SF9">
    <property type="entry name" value="E3 UBIQUITIN-PROTEIN LIGASE RNF10"/>
    <property type="match status" value="1"/>
</dbReference>
<feature type="region of interest" description="Disordered" evidence="3">
    <location>
        <begin position="254"/>
        <end position="276"/>
    </location>
</feature>
<dbReference type="EMBL" id="BMAT01004046">
    <property type="protein sequence ID" value="GFR67102.1"/>
    <property type="molecule type" value="Genomic_DNA"/>
</dbReference>
<name>A0AAV4F128_9GAST</name>
<dbReference type="GO" id="GO:0000976">
    <property type="term" value="F:transcription cis-regulatory region binding"/>
    <property type="evidence" value="ECO:0007669"/>
    <property type="project" value="TreeGrafter"/>
</dbReference>
<evidence type="ECO:0000256" key="3">
    <source>
        <dbReference type="SAM" id="MobiDB-lite"/>
    </source>
</evidence>
<organism evidence="4 5">
    <name type="scientific">Elysia marginata</name>
    <dbReference type="NCBI Taxonomy" id="1093978"/>
    <lineage>
        <taxon>Eukaryota</taxon>
        <taxon>Metazoa</taxon>
        <taxon>Spiralia</taxon>
        <taxon>Lophotrochozoa</taxon>
        <taxon>Mollusca</taxon>
        <taxon>Gastropoda</taxon>
        <taxon>Heterobranchia</taxon>
        <taxon>Euthyneura</taxon>
        <taxon>Panpulmonata</taxon>
        <taxon>Sacoglossa</taxon>
        <taxon>Placobranchoidea</taxon>
        <taxon>Plakobranchidae</taxon>
        <taxon>Elysia</taxon>
    </lineage>
</organism>
<keyword evidence="2" id="KW-0963">Cytoplasm</keyword>
<proteinExistence type="predicted"/>
<comment type="subcellular location">
    <subcellularLocation>
        <location evidence="1">Cytoplasm</location>
    </subcellularLocation>
</comment>
<evidence type="ECO:0000313" key="4">
    <source>
        <dbReference type="EMBL" id="GFR67102.1"/>
    </source>
</evidence>
<protein>
    <submittedName>
        <fullName evidence="4">RING finger protein 10-like</fullName>
    </submittedName>
</protein>
<dbReference type="GO" id="GO:0045944">
    <property type="term" value="P:positive regulation of transcription by RNA polymerase II"/>
    <property type="evidence" value="ECO:0007669"/>
    <property type="project" value="TreeGrafter"/>
</dbReference>
<reference evidence="4 5" key="1">
    <citation type="journal article" date="2021" name="Elife">
        <title>Chloroplast acquisition without the gene transfer in kleptoplastic sea slugs, Plakobranchus ocellatus.</title>
        <authorList>
            <person name="Maeda T."/>
            <person name="Takahashi S."/>
            <person name="Yoshida T."/>
            <person name="Shimamura S."/>
            <person name="Takaki Y."/>
            <person name="Nagai Y."/>
            <person name="Toyoda A."/>
            <person name="Suzuki Y."/>
            <person name="Arimoto A."/>
            <person name="Ishii H."/>
            <person name="Satoh N."/>
            <person name="Nishiyama T."/>
            <person name="Hasebe M."/>
            <person name="Maruyama T."/>
            <person name="Minagawa J."/>
            <person name="Obokata J."/>
            <person name="Shigenobu S."/>
        </authorList>
    </citation>
    <scope>NUCLEOTIDE SEQUENCE [LARGE SCALE GENOMIC DNA]</scope>
</reference>
<dbReference type="InterPro" id="IPR039739">
    <property type="entry name" value="MAG2/RNF10"/>
</dbReference>
<dbReference type="PANTHER" id="PTHR12983">
    <property type="entry name" value="RING FINGER 10 FAMILY MEMBER"/>
    <property type="match status" value="1"/>
</dbReference>
<evidence type="ECO:0000256" key="2">
    <source>
        <dbReference type="ARBA" id="ARBA00022490"/>
    </source>
</evidence>
<gene>
    <name evidence="4" type="ORF">ElyMa_001988600</name>
</gene>
<comment type="caution">
    <text evidence="4">The sequence shown here is derived from an EMBL/GenBank/DDBJ whole genome shotgun (WGS) entry which is preliminary data.</text>
</comment>
<feature type="non-terminal residue" evidence="4">
    <location>
        <position position="1"/>
    </location>
</feature>
<evidence type="ECO:0000313" key="5">
    <source>
        <dbReference type="Proteomes" id="UP000762676"/>
    </source>
</evidence>
<dbReference type="AlphaFoldDB" id="A0AAV4F128"/>
<dbReference type="GO" id="GO:0005737">
    <property type="term" value="C:cytoplasm"/>
    <property type="evidence" value="ECO:0007669"/>
    <property type="project" value="UniProtKB-SubCell"/>
</dbReference>
<evidence type="ECO:0000256" key="1">
    <source>
        <dbReference type="ARBA" id="ARBA00004496"/>
    </source>
</evidence>
<accession>A0AAV4F128</accession>
<feature type="region of interest" description="Disordered" evidence="3">
    <location>
        <begin position="190"/>
        <end position="232"/>
    </location>
</feature>
<feature type="compositionally biased region" description="Polar residues" evidence="3">
    <location>
        <begin position="219"/>
        <end position="232"/>
    </location>
</feature>
<dbReference type="Proteomes" id="UP000762676">
    <property type="component" value="Unassembled WGS sequence"/>
</dbReference>